<comment type="caution">
    <text evidence="1">The sequence shown here is derived from an EMBL/GenBank/DDBJ whole genome shotgun (WGS) entry which is preliminary data.</text>
</comment>
<gene>
    <name evidence="1" type="ORF">GCM10009564_33710</name>
</gene>
<evidence type="ECO:0000313" key="1">
    <source>
        <dbReference type="EMBL" id="GAA1011818.1"/>
    </source>
</evidence>
<keyword evidence="2" id="KW-1185">Reference proteome</keyword>
<dbReference type="Proteomes" id="UP001501072">
    <property type="component" value="Unassembled WGS sequence"/>
</dbReference>
<dbReference type="EMBL" id="BAAAHU010000034">
    <property type="protein sequence ID" value="GAA1011818.1"/>
    <property type="molecule type" value="Genomic_DNA"/>
</dbReference>
<evidence type="ECO:0000313" key="2">
    <source>
        <dbReference type="Proteomes" id="UP001501072"/>
    </source>
</evidence>
<protein>
    <submittedName>
        <fullName evidence="1">Uncharacterized protein</fullName>
    </submittedName>
</protein>
<dbReference type="RefSeq" id="WP_067397354.1">
    <property type="nucleotide sequence ID" value="NZ_BAAAHU010000034.1"/>
</dbReference>
<name>A0ABP4DJG2_9ACTN</name>
<sequence>MVRPSTAPGMPAENAKCLKCTADGGMPARRGSVVAFRGAPRFERRGQGPDGMLKRALTGRGCR</sequence>
<reference evidence="2" key="1">
    <citation type="journal article" date="2019" name="Int. J. Syst. Evol. Microbiol.">
        <title>The Global Catalogue of Microorganisms (GCM) 10K type strain sequencing project: providing services to taxonomists for standard genome sequencing and annotation.</title>
        <authorList>
            <consortium name="The Broad Institute Genomics Platform"/>
            <consortium name="The Broad Institute Genome Sequencing Center for Infectious Disease"/>
            <person name="Wu L."/>
            <person name="Ma J."/>
        </authorList>
    </citation>
    <scope>NUCLEOTIDE SEQUENCE [LARGE SCALE GENOMIC DNA]</scope>
    <source>
        <strain evidence="2">JCM 11269</strain>
    </source>
</reference>
<proteinExistence type="predicted"/>
<organism evidence="1 2">
    <name type="scientific">Streptomyces thermogriseus</name>
    <dbReference type="NCBI Taxonomy" id="75292"/>
    <lineage>
        <taxon>Bacteria</taxon>
        <taxon>Bacillati</taxon>
        <taxon>Actinomycetota</taxon>
        <taxon>Actinomycetes</taxon>
        <taxon>Kitasatosporales</taxon>
        <taxon>Streptomycetaceae</taxon>
        <taxon>Streptomyces</taxon>
    </lineage>
</organism>
<accession>A0ABP4DJG2</accession>